<evidence type="ECO:0000313" key="3">
    <source>
        <dbReference type="Proteomes" id="UP000274391"/>
    </source>
</evidence>
<evidence type="ECO:0000313" key="2">
    <source>
        <dbReference type="EMBL" id="RRJ85637.1"/>
    </source>
</evidence>
<keyword evidence="1" id="KW-0472">Membrane</keyword>
<keyword evidence="1" id="KW-0812">Transmembrane</keyword>
<dbReference type="Proteomes" id="UP000274391">
    <property type="component" value="Unassembled WGS sequence"/>
</dbReference>
<dbReference type="OrthoDB" id="3239891at2"/>
<comment type="caution">
    <text evidence="2">The sequence shown here is derived from an EMBL/GenBank/DDBJ whole genome shotgun (WGS) entry which is preliminary data.</text>
</comment>
<feature type="transmembrane region" description="Helical" evidence="1">
    <location>
        <begin position="21"/>
        <end position="46"/>
    </location>
</feature>
<gene>
    <name evidence="2" type="ORF">EG850_12575</name>
</gene>
<accession>A0A3P3VTJ5</accession>
<protein>
    <submittedName>
        <fullName evidence="2">Uncharacterized protein</fullName>
    </submittedName>
</protein>
<dbReference type="AlphaFoldDB" id="A0A3P3VTJ5"/>
<reference evidence="2 3" key="1">
    <citation type="submission" date="2018-11" db="EMBL/GenBank/DDBJ databases">
        <title>YIM 102482-1 draft genome.</title>
        <authorList>
            <person name="Li G."/>
            <person name="Jiang Y."/>
        </authorList>
    </citation>
    <scope>NUCLEOTIDE SEQUENCE [LARGE SCALE GENOMIC DNA]</scope>
    <source>
        <strain evidence="2 3">YIM 102482-1</strain>
    </source>
</reference>
<sequence>MKRRTPLPQQPATDSERARRLRMIVATVLGTGLLFVLVIATIGLLLGPPDDELTPMVGTTTAPDATEPAEQARPVFGKVAQTGDADRFAESVASAIFAWDTNDGYLPVDYVQSILDQGSDPDNLETNGLVKDLTTYLPNNAAWKELQQYETRQHLEIDTIGVPDGWTDVVRQAREDALQPGTIAYTVDGTRHRSGVWDGEVVTTEHPVAFTMFVACKPSYEQCRLLRLTALDTPLR</sequence>
<organism evidence="2 3">
    <name type="scientific">Gulosibacter macacae</name>
    <dbReference type="NCBI Taxonomy" id="2488791"/>
    <lineage>
        <taxon>Bacteria</taxon>
        <taxon>Bacillati</taxon>
        <taxon>Actinomycetota</taxon>
        <taxon>Actinomycetes</taxon>
        <taxon>Micrococcales</taxon>
        <taxon>Microbacteriaceae</taxon>
        <taxon>Gulosibacter</taxon>
    </lineage>
</organism>
<proteinExistence type="predicted"/>
<keyword evidence="3" id="KW-1185">Reference proteome</keyword>
<dbReference type="EMBL" id="RQVS01000023">
    <property type="protein sequence ID" value="RRJ85637.1"/>
    <property type="molecule type" value="Genomic_DNA"/>
</dbReference>
<name>A0A3P3VTJ5_9MICO</name>
<dbReference type="RefSeq" id="WP_124974005.1">
    <property type="nucleotide sequence ID" value="NZ_RQVS01000023.1"/>
</dbReference>
<keyword evidence="1" id="KW-1133">Transmembrane helix</keyword>
<evidence type="ECO:0000256" key="1">
    <source>
        <dbReference type="SAM" id="Phobius"/>
    </source>
</evidence>